<comment type="caution">
    <text evidence="2">The sequence shown here is derived from an EMBL/GenBank/DDBJ whole genome shotgun (WGS) entry which is preliminary data.</text>
</comment>
<dbReference type="PANTHER" id="PTHR33223">
    <property type="entry name" value="CCHC-TYPE DOMAIN-CONTAINING PROTEIN"/>
    <property type="match status" value="1"/>
</dbReference>
<protein>
    <submittedName>
        <fullName evidence="2">Reverse transcriptase domain-containing protein</fullName>
    </submittedName>
</protein>
<evidence type="ECO:0000313" key="2">
    <source>
        <dbReference type="EMBL" id="GEU79151.1"/>
    </source>
</evidence>
<keyword evidence="2" id="KW-0548">Nucleotidyltransferase</keyword>
<keyword evidence="2" id="KW-0695">RNA-directed DNA polymerase</keyword>
<dbReference type="EMBL" id="BKCJ010007813">
    <property type="protein sequence ID" value="GEU79151.1"/>
    <property type="molecule type" value="Genomic_DNA"/>
</dbReference>
<feature type="region of interest" description="Disordered" evidence="1">
    <location>
        <begin position="1"/>
        <end position="20"/>
    </location>
</feature>
<name>A0A6L2MYV2_TANCI</name>
<reference evidence="2" key="1">
    <citation type="journal article" date="2019" name="Sci. Rep.">
        <title>Draft genome of Tanacetum cinerariifolium, the natural source of mosquito coil.</title>
        <authorList>
            <person name="Yamashiro T."/>
            <person name="Shiraishi A."/>
            <person name="Satake H."/>
            <person name="Nakayama K."/>
        </authorList>
    </citation>
    <scope>NUCLEOTIDE SEQUENCE</scope>
</reference>
<dbReference type="GO" id="GO:0003964">
    <property type="term" value="F:RNA-directed DNA polymerase activity"/>
    <property type="evidence" value="ECO:0007669"/>
    <property type="project" value="UniProtKB-KW"/>
</dbReference>
<organism evidence="2">
    <name type="scientific">Tanacetum cinerariifolium</name>
    <name type="common">Dalmatian daisy</name>
    <name type="synonym">Chrysanthemum cinerariifolium</name>
    <dbReference type="NCBI Taxonomy" id="118510"/>
    <lineage>
        <taxon>Eukaryota</taxon>
        <taxon>Viridiplantae</taxon>
        <taxon>Streptophyta</taxon>
        <taxon>Embryophyta</taxon>
        <taxon>Tracheophyta</taxon>
        <taxon>Spermatophyta</taxon>
        <taxon>Magnoliopsida</taxon>
        <taxon>eudicotyledons</taxon>
        <taxon>Gunneridae</taxon>
        <taxon>Pentapetalae</taxon>
        <taxon>asterids</taxon>
        <taxon>campanulids</taxon>
        <taxon>Asterales</taxon>
        <taxon>Asteraceae</taxon>
        <taxon>Asteroideae</taxon>
        <taxon>Anthemideae</taxon>
        <taxon>Anthemidinae</taxon>
        <taxon>Tanacetum</taxon>
    </lineage>
</organism>
<accession>A0A6L2MYV2</accession>
<feature type="region of interest" description="Disordered" evidence="1">
    <location>
        <begin position="58"/>
        <end position="102"/>
    </location>
</feature>
<dbReference type="AlphaFoldDB" id="A0A6L2MYV2"/>
<sequence length="485" mass="56170">MSTRSGPSPTAPTSAVRNTVQQEKLNAVKARLNFEEARSTPSRRRDLRKRLGFRRIRSVFRSPEPRRGRSESPRKKNGIQKAAEGYIPQAKRQGEDRMPHTRVTQGVSRITIATEILKVATKVLAQEEQNLLLRNIITKEHPLAGRRYYQKVKPWVCEETDLFTPRIRYFDLPKRTRMSSHVKTYDGSEDPKDHLKIFQAATKVKRWAMPTCCHMFNSTLTRFANVWFDDLPPESVDSYDDLKEVSWKISVSRKSASKIPWKSTISSREKESLRRILCVDSRGRWQLGTKSRRSHFRHGNSRRPDISRISRKEVLKINKGQSGDMIEVRHNTDECMHLKRQIEELLKNRKLPHVIKELKQNGGKDQPKANNKRETSSKDKALAILMVQSWQRVARQRITQSFSRDPKITFLPLEEEEGTEGPMIIEAEIGGHFIHRIYVDGGSASKILYEYCFNRLRLKIKNQMVLAIAPLIGFSVEIIWPLGQL</sequence>
<proteinExistence type="predicted"/>
<gene>
    <name evidence="2" type="ORF">Tci_051129</name>
</gene>
<dbReference type="PANTHER" id="PTHR33223:SF11">
    <property type="entry name" value="ELEMENT PROTEIN, PUTATIVE-RELATED"/>
    <property type="match status" value="1"/>
</dbReference>
<keyword evidence="2" id="KW-0808">Transferase</keyword>
<feature type="compositionally biased region" description="Basic and acidic residues" evidence="1">
    <location>
        <begin position="63"/>
        <end position="74"/>
    </location>
</feature>
<evidence type="ECO:0000256" key="1">
    <source>
        <dbReference type="SAM" id="MobiDB-lite"/>
    </source>
</evidence>